<dbReference type="Gene3D" id="3.40.50.2300">
    <property type="match status" value="2"/>
</dbReference>
<dbReference type="GO" id="GO:0003700">
    <property type="term" value="F:DNA-binding transcription factor activity"/>
    <property type="evidence" value="ECO:0007669"/>
    <property type="project" value="InterPro"/>
</dbReference>
<keyword evidence="3" id="KW-0804">Transcription</keyword>
<protein>
    <recommendedName>
        <fullName evidence="4">HTH gntR-type domain-containing protein</fullName>
    </recommendedName>
</protein>
<dbReference type="AlphaFoldDB" id="A0A645BSQ3"/>
<dbReference type="InterPro" id="IPR000524">
    <property type="entry name" value="Tscrpt_reg_HTH_GntR"/>
</dbReference>
<dbReference type="GO" id="GO:0003677">
    <property type="term" value="F:DNA binding"/>
    <property type="evidence" value="ECO:0007669"/>
    <property type="project" value="UniProtKB-KW"/>
</dbReference>
<proteinExistence type="predicted"/>
<dbReference type="InterPro" id="IPR028082">
    <property type="entry name" value="Peripla_BP_I"/>
</dbReference>
<keyword evidence="1" id="KW-0805">Transcription regulation</keyword>
<evidence type="ECO:0000259" key="4">
    <source>
        <dbReference type="Pfam" id="PF00392"/>
    </source>
</evidence>
<reference evidence="5" key="1">
    <citation type="submission" date="2019-08" db="EMBL/GenBank/DDBJ databases">
        <authorList>
            <person name="Kucharzyk K."/>
            <person name="Murdoch R.W."/>
            <person name="Higgins S."/>
            <person name="Loffler F."/>
        </authorList>
    </citation>
    <scope>NUCLEOTIDE SEQUENCE</scope>
</reference>
<dbReference type="Gene3D" id="1.10.10.10">
    <property type="entry name" value="Winged helix-like DNA-binding domain superfamily/Winged helix DNA-binding domain"/>
    <property type="match status" value="1"/>
</dbReference>
<gene>
    <name evidence="5" type="ORF">SDC9_115393</name>
</gene>
<name>A0A645BSQ3_9ZZZZ</name>
<evidence type="ECO:0000256" key="1">
    <source>
        <dbReference type="ARBA" id="ARBA00023015"/>
    </source>
</evidence>
<dbReference type="Pfam" id="PF00392">
    <property type="entry name" value="GntR"/>
    <property type="match status" value="1"/>
</dbReference>
<accession>A0A645BSQ3</accession>
<evidence type="ECO:0000256" key="2">
    <source>
        <dbReference type="ARBA" id="ARBA00023125"/>
    </source>
</evidence>
<sequence length="377" mass="42897">MTNRRNSSGKKIGRGFPAGLANNGGGWYSKSIMSNPRYTAIAAELKSRILRRVYRRVLPSLRTLAEEFGCARQTAGNAVALLCRDQLALAEPRSGIRVMSPRRRQGPLIGLVSQDSPKLLLGNMDVQKLMARAAEDGFRMELLSFPERYFSPELGRRFGRRFAGLIFVYSTLTMETANWLTAHSVPFVSGNRLPLLPALNYVEHDNERALRGLALRLLERGYRRIGLFFPGALENYSDLSMALWHRIKSEYHLPPLAVDRFRVDWSLSPELKLRHLERFLRHGEDIPEAMIFWQSLPAGFRPVPGMLHLYAHHDDRSAARGPEFVAFRSAPDNNRYLLFGLYEAMRELLWYPPAAPIHRSAPMEFTLLQEIPPVGKS</sequence>
<organism evidence="5">
    <name type="scientific">bioreactor metagenome</name>
    <dbReference type="NCBI Taxonomy" id="1076179"/>
    <lineage>
        <taxon>unclassified sequences</taxon>
        <taxon>metagenomes</taxon>
        <taxon>ecological metagenomes</taxon>
    </lineage>
</organism>
<keyword evidence="2" id="KW-0238">DNA-binding</keyword>
<evidence type="ECO:0000256" key="3">
    <source>
        <dbReference type="ARBA" id="ARBA00023163"/>
    </source>
</evidence>
<dbReference type="InterPro" id="IPR036388">
    <property type="entry name" value="WH-like_DNA-bd_sf"/>
</dbReference>
<dbReference type="InterPro" id="IPR036390">
    <property type="entry name" value="WH_DNA-bd_sf"/>
</dbReference>
<dbReference type="SUPFAM" id="SSF46785">
    <property type="entry name" value="Winged helix' DNA-binding domain"/>
    <property type="match status" value="1"/>
</dbReference>
<dbReference type="SUPFAM" id="SSF53822">
    <property type="entry name" value="Periplasmic binding protein-like I"/>
    <property type="match status" value="1"/>
</dbReference>
<feature type="domain" description="HTH gntR-type" evidence="4">
    <location>
        <begin position="38"/>
        <end position="98"/>
    </location>
</feature>
<dbReference type="EMBL" id="VSSQ01022269">
    <property type="protein sequence ID" value="MPM68460.1"/>
    <property type="molecule type" value="Genomic_DNA"/>
</dbReference>
<comment type="caution">
    <text evidence="5">The sequence shown here is derived from an EMBL/GenBank/DDBJ whole genome shotgun (WGS) entry which is preliminary data.</text>
</comment>
<evidence type="ECO:0000313" key="5">
    <source>
        <dbReference type="EMBL" id="MPM68460.1"/>
    </source>
</evidence>